<proteinExistence type="predicted"/>
<protein>
    <submittedName>
        <fullName evidence="1">Uncharacterized protein</fullName>
    </submittedName>
</protein>
<evidence type="ECO:0000313" key="2">
    <source>
        <dbReference type="Proteomes" id="UP000709295"/>
    </source>
</evidence>
<evidence type="ECO:0000313" key="1">
    <source>
        <dbReference type="EMBL" id="KAG6957880.1"/>
    </source>
</evidence>
<comment type="caution">
    <text evidence="1">The sequence shown here is derived from an EMBL/GenBank/DDBJ whole genome shotgun (WGS) entry which is preliminary data.</text>
</comment>
<dbReference type="EMBL" id="JAENGY010000704">
    <property type="protein sequence ID" value="KAG6957880.1"/>
    <property type="molecule type" value="Genomic_DNA"/>
</dbReference>
<gene>
    <name evidence="1" type="ORF">JG688_00010773</name>
</gene>
<accession>A0A8J5M342</accession>
<reference evidence="1" key="1">
    <citation type="submission" date="2021-01" db="EMBL/GenBank/DDBJ databases">
        <title>Phytophthora aleatoria, a newly-described species from Pinus radiata is distinct from Phytophthora cactorum isolates based on comparative genomics.</title>
        <authorList>
            <person name="Mcdougal R."/>
            <person name="Panda P."/>
            <person name="Williams N."/>
            <person name="Studholme D.J."/>
        </authorList>
    </citation>
    <scope>NUCLEOTIDE SEQUENCE</scope>
    <source>
        <strain evidence="1">NZFS 4037</strain>
    </source>
</reference>
<organism evidence="1 2">
    <name type="scientific">Phytophthora aleatoria</name>
    <dbReference type="NCBI Taxonomy" id="2496075"/>
    <lineage>
        <taxon>Eukaryota</taxon>
        <taxon>Sar</taxon>
        <taxon>Stramenopiles</taxon>
        <taxon>Oomycota</taxon>
        <taxon>Peronosporomycetes</taxon>
        <taxon>Peronosporales</taxon>
        <taxon>Peronosporaceae</taxon>
        <taxon>Phytophthora</taxon>
    </lineage>
</organism>
<keyword evidence="2" id="KW-1185">Reference proteome</keyword>
<name>A0A8J5M342_9STRA</name>
<dbReference type="AlphaFoldDB" id="A0A8J5M342"/>
<dbReference type="Proteomes" id="UP000709295">
    <property type="component" value="Unassembled WGS sequence"/>
</dbReference>
<sequence>MGITGRRMFRSGRYSCSPRIPWCDVSERPDRAYSRNIFPTDKNDQLPVGYARAKVEVPRVSSIDEVTAAS</sequence>